<dbReference type="GO" id="GO:0008270">
    <property type="term" value="F:zinc ion binding"/>
    <property type="evidence" value="ECO:0007669"/>
    <property type="project" value="UniProtKB-KW"/>
</dbReference>
<keyword evidence="3" id="KW-0862">Zinc</keyword>
<dbReference type="SUPFAM" id="SSF144232">
    <property type="entry name" value="HIT/MYND zinc finger-like"/>
    <property type="match status" value="1"/>
</dbReference>
<evidence type="ECO:0000256" key="3">
    <source>
        <dbReference type="ARBA" id="ARBA00022833"/>
    </source>
</evidence>
<evidence type="ECO:0000313" key="7">
    <source>
        <dbReference type="EMBL" id="RHY30067.1"/>
    </source>
</evidence>
<evidence type="ECO:0000256" key="5">
    <source>
        <dbReference type="SAM" id="MobiDB-lite"/>
    </source>
</evidence>
<evidence type="ECO:0000259" key="6">
    <source>
        <dbReference type="PROSITE" id="PS50865"/>
    </source>
</evidence>
<protein>
    <recommendedName>
        <fullName evidence="6">MYND-type domain-containing protein</fullName>
    </recommendedName>
</protein>
<dbReference type="Gene3D" id="6.10.140.2220">
    <property type="match status" value="1"/>
</dbReference>
<evidence type="ECO:0000256" key="4">
    <source>
        <dbReference type="PROSITE-ProRule" id="PRU00134"/>
    </source>
</evidence>
<dbReference type="InterPro" id="IPR002893">
    <property type="entry name" value="Znf_MYND"/>
</dbReference>
<gene>
    <name evidence="7" type="ORF">DYB32_005478</name>
</gene>
<dbReference type="Proteomes" id="UP000285060">
    <property type="component" value="Unassembled WGS sequence"/>
</dbReference>
<reference evidence="7 8" key="1">
    <citation type="submission" date="2018-08" db="EMBL/GenBank/DDBJ databases">
        <title>Aphanomyces genome sequencing and annotation.</title>
        <authorList>
            <person name="Minardi D."/>
            <person name="Oidtmann B."/>
            <person name="Van Der Giezen M."/>
            <person name="Studholme D.J."/>
        </authorList>
    </citation>
    <scope>NUCLEOTIDE SEQUENCE [LARGE SCALE GENOMIC DNA]</scope>
    <source>
        <strain evidence="7 8">NJM0002</strain>
    </source>
</reference>
<feature type="compositionally biased region" description="Polar residues" evidence="5">
    <location>
        <begin position="210"/>
        <end position="219"/>
    </location>
</feature>
<feature type="region of interest" description="Disordered" evidence="5">
    <location>
        <begin position="346"/>
        <end position="366"/>
    </location>
</feature>
<evidence type="ECO:0000313" key="8">
    <source>
        <dbReference type="Proteomes" id="UP000285060"/>
    </source>
</evidence>
<dbReference type="PROSITE" id="PS50865">
    <property type="entry name" value="ZF_MYND_2"/>
    <property type="match status" value="1"/>
</dbReference>
<dbReference type="EMBL" id="QUSY01000360">
    <property type="protein sequence ID" value="RHY30067.1"/>
    <property type="molecule type" value="Genomic_DNA"/>
</dbReference>
<feature type="region of interest" description="Disordered" evidence="5">
    <location>
        <begin position="123"/>
        <end position="235"/>
    </location>
</feature>
<dbReference type="AlphaFoldDB" id="A0A3R6Y9C3"/>
<dbReference type="PROSITE" id="PS01360">
    <property type="entry name" value="ZF_MYND_1"/>
    <property type="match status" value="1"/>
</dbReference>
<keyword evidence="8" id="KW-1185">Reference proteome</keyword>
<feature type="compositionally biased region" description="Basic residues" evidence="5">
    <location>
        <begin position="310"/>
        <end position="321"/>
    </location>
</feature>
<accession>A0A3R6Y9C3</accession>
<feature type="region of interest" description="Disordered" evidence="5">
    <location>
        <begin position="78"/>
        <end position="100"/>
    </location>
</feature>
<evidence type="ECO:0000256" key="1">
    <source>
        <dbReference type="ARBA" id="ARBA00022723"/>
    </source>
</evidence>
<feature type="compositionally biased region" description="Basic and acidic residues" evidence="5">
    <location>
        <begin position="183"/>
        <end position="195"/>
    </location>
</feature>
<organism evidence="7 8">
    <name type="scientific">Aphanomyces invadans</name>
    <dbReference type="NCBI Taxonomy" id="157072"/>
    <lineage>
        <taxon>Eukaryota</taxon>
        <taxon>Sar</taxon>
        <taxon>Stramenopiles</taxon>
        <taxon>Oomycota</taxon>
        <taxon>Saprolegniomycetes</taxon>
        <taxon>Saprolegniales</taxon>
        <taxon>Verrucalvaceae</taxon>
        <taxon>Aphanomyces</taxon>
    </lineage>
</organism>
<sequence>MEIESNSPLCLGLHQQQSTFPQIHFQTTEYSATMPSCHHCCAEDARCRCGQCKAVYFCNRDCQIQAWPTHRPECIPPAVSPSPSASSTHVGSVTQDTPFTPSLRVTPAVVKAEPVQVNAAIDDAVDNATQGPSKKSKKKKKKSKQVHVASQESSSPDEHPTKAAIHPTVMPTAMVQSKSSSVSKDDWTAHDTVSKKDKKKAGKAGAANHPSKQQRSQSLPGGIMSKGRSSIVKAKSKSMIVKKGVSWGTVSAREFARCPGGGGAVPDEGTWALGLGKVIHDITLGPVETIELLKENAEKKLHNHAPPTSHHNHHNHHHKKERPAVLPGERLHRLSERERKELLMEAEDSHCHEDTVASPPKHEHSRRQRRSCTCVRAYRGRKTNLAVASEDCDAHVFASLCLEQATEFAVIRSSRDEMCGCSCGDLVKKVSKMHVKKLVAWLHDRDVDTSAMSKSDLLQTAKSIASQEKNCATDDCECARNGVPCHQGVCSGCKDSCHNDRYTYKSDAVAQYRKAQLALWKQSNNSLAIAVC</sequence>
<feature type="compositionally biased region" description="Polar residues" evidence="5">
    <location>
        <begin position="88"/>
        <end position="100"/>
    </location>
</feature>
<proteinExistence type="predicted"/>
<dbReference type="Pfam" id="PF01753">
    <property type="entry name" value="zf-MYND"/>
    <property type="match status" value="1"/>
</dbReference>
<feature type="region of interest" description="Disordered" evidence="5">
    <location>
        <begin position="302"/>
        <end position="331"/>
    </location>
</feature>
<dbReference type="VEuPathDB" id="FungiDB:H310_02207"/>
<feature type="domain" description="MYND-type" evidence="6">
    <location>
        <begin position="37"/>
        <end position="74"/>
    </location>
</feature>
<evidence type="ECO:0000256" key="2">
    <source>
        <dbReference type="ARBA" id="ARBA00022771"/>
    </source>
</evidence>
<feature type="compositionally biased region" description="Basic residues" evidence="5">
    <location>
        <begin position="134"/>
        <end position="145"/>
    </location>
</feature>
<keyword evidence="2 4" id="KW-0863">Zinc-finger</keyword>
<keyword evidence="1" id="KW-0479">Metal-binding</keyword>
<comment type="caution">
    <text evidence="7">The sequence shown here is derived from an EMBL/GenBank/DDBJ whole genome shotgun (WGS) entry which is preliminary data.</text>
</comment>
<name>A0A3R6Y9C3_9STRA</name>
<feature type="compositionally biased region" description="Basic and acidic residues" evidence="5">
    <location>
        <begin position="346"/>
        <end position="355"/>
    </location>
</feature>